<gene>
    <name evidence="1" type="ORF">HA41_00525</name>
</gene>
<evidence type="ECO:0000313" key="1">
    <source>
        <dbReference type="EMBL" id="ORM55951.1"/>
    </source>
</evidence>
<name>A0A1X1C2R2_9GAMM</name>
<proteinExistence type="predicted"/>
<keyword evidence="2" id="KW-1185">Reference proteome</keyword>
<sequence>MKKLTAERCKQRIIDLQFKRDNQGMSNQMYDYLDALEIALPILEQQERGEGEWIEWEGREIPGAVKGRVVQVRYATGEIETEYSGFLNWGNGSGKLVCAYRIIPDQPTNQNGEQ</sequence>
<accession>A0A1X1C2R2</accession>
<dbReference type="AlphaFoldDB" id="A0A1X1C2R2"/>
<dbReference type="Proteomes" id="UP000193933">
    <property type="component" value="Unassembled WGS sequence"/>
</dbReference>
<protein>
    <submittedName>
        <fullName evidence="1">Uncharacterized protein</fullName>
    </submittedName>
</protein>
<dbReference type="RefSeq" id="WP_094119104.1">
    <property type="nucleotide sequence ID" value="NZ_MLFN01000001.1"/>
</dbReference>
<evidence type="ECO:0000313" key="2">
    <source>
        <dbReference type="Proteomes" id="UP000193933"/>
    </source>
</evidence>
<reference evidence="1 2" key="1">
    <citation type="journal article" date="2017" name="Antonie Van Leeuwenhoek">
        <title>Phylogenomic resolution of the bacterial genus Pantoea and its relationship with Erwinia and Tatumella.</title>
        <authorList>
            <person name="Palmer M."/>
            <person name="Steenkamp E.T."/>
            <person name="Coetzee M.P."/>
            <person name="Chan W.Y."/>
            <person name="van Zyl E."/>
            <person name="De Maayer P."/>
            <person name="Coutinho T.A."/>
            <person name="Blom J."/>
            <person name="Smits T.H."/>
            <person name="Duffy B."/>
            <person name="Venter S.N."/>
        </authorList>
    </citation>
    <scope>NUCLEOTIDE SEQUENCE [LARGE SCALE GENOMIC DNA]</scope>
    <source>
        <strain evidence="1 2">LMG 24534</strain>
    </source>
</reference>
<dbReference type="EMBL" id="MLFN01000001">
    <property type="protein sequence ID" value="ORM55951.1"/>
    <property type="molecule type" value="Genomic_DNA"/>
</dbReference>
<organism evidence="1 2">
    <name type="scientific">Pantoea conspicua</name>
    <dbReference type="NCBI Taxonomy" id="472705"/>
    <lineage>
        <taxon>Bacteria</taxon>
        <taxon>Pseudomonadati</taxon>
        <taxon>Pseudomonadota</taxon>
        <taxon>Gammaproteobacteria</taxon>
        <taxon>Enterobacterales</taxon>
        <taxon>Erwiniaceae</taxon>
        <taxon>Pantoea</taxon>
    </lineage>
</organism>
<comment type="caution">
    <text evidence="1">The sequence shown here is derived from an EMBL/GenBank/DDBJ whole genome shotgun (WGS) entry which is preliminary data.</text>
</comment>